<dbReference type="EMBL" id="VLLG01000006">
    <property type="protein sequence ID" value="TWI82590.1"/>
    <property type="molecule type" value="Genomic_DNA"/>
</dbReference>
<proteinExistence type="predicted"/>
<name>A0A562SPJ9_CHIJA</name>
<dbReference type="Proteomes" id="UP000316778">
    <property type="component" value="Unassembled WGS sequence"/>
</dbReference>
<keyword evidence="1" id="KW-0732">Signal</keyword>
<dbReference type="InterPro" id="IPR046601">
    <property type="entry name" value="DUF6660"/>
</dbReference>
<protein>
    <submittedName>
        <fullName evidence="2">Uncharacterized protein</fullName>
    </submittedName>
</protein>
<organism evidence="2 3">
    <name type="scientific">Chitinophaga japonensis</name>
    <name type="common">Flexibacter japonensis</name>
    <dbReference type="NCBI Taxonomy" id="104662"/>
    <lineage>
        <taxon>Bacteria</taxon>
        <taxon>Pseudomonadati</taxon>
        <taxon>Bacteroidota</taxon>
        <taxon>Chitinophagia</taxon>
        <taxon>Chitinophagales</taxon>
        <taxon>Chitinophagaceae</taxon>
        <taxon>Chitinophaga</taxon>
    </lineage>
</organism>
<accession>A0A562SPJ9</accession>
<dbReference type="Pfam" id="PF20365">
    <property type="entry name" value="DUF6660"/>
    <property type="match status" value="1"/>
</dbReference>
<sequence length="105" mass="11706">MKWLMIILSLYVLTLSAIPCCGDGYCCEDEVTMAGGEHNDHDDHNKPELPCSPFFSCNTCHGVVVPGIESANLKEVPLLESIYFDYIDQPLPEFSTSIWQPPQLS</sequence>
<dbReference type="AlphaFoldDB" id="A0A562SPJ9"/>
<gene>
    <name evidence="2" type="ORF">LX66_5164</name>
</gene>
<feature type="chain" id="PRO_5022111001" evidence="1">
    <location>
        <begin position="18"/>
        <end position="105"/>
    </location>
</feature>
<comment type="caution">
    <text evidence="2">The sequence shown here is derived from an EMBL/GenBank/DDBJ whole genome shotgun (WGS) entry which is preliminary data.</text>
</comment>
<evidence type="ECO:0000313" key="3">
    <source>
        <dbReference type="Proteomes" id="UP000316778"/>
    </source>
</evidence>
<feature type="signal peptide" evidence="1">
    <location>
        <begin position="1"/>
        <end position="17"/>
    </location>
</feature>
<reference evidence="2 3" key="1">
    <citation type="journal article" date="2013" name="Stand. Genomic Sci.">
        <title>Genomic Encyclopedia of Type Strains, Phase I: The one thousand microbial genomes (KMG-I) project.</title>
        <authorList>
            <person name="Kyrpides N.C."/>
            <person name="Woyke T."/>
            <person name="Eisen J.A."/>
            <person name="Garrity G."/>
            <person name="Lilburn T.G."/>
            <person name="Beck B.J."/>
            <person name="Whitman W.B."/>
            <person name="Hugenholtz P."/>
            <person name="Klenk H.P."/>
        </authorList>
    </citation>
    <scope>NUCLEOTIDE SEQUENCE [LARGE SCALE GENOMIC DNA]</scope>
    <source>
        <strain evidence="2 3">DSM 13484</strain>
    </source>
</reference>
<evidence type="ECO:0000313" key="2">
    <source>
        <dbReference type="EMBL" id="TWI82590.1"/>
    </source>
</evidence>
<keyword evidence="3" id="KW-1185">Reference proteome</keyword>
<evidence type="ECO:0000256" key="1">
    <source>
        <dbReference type="SAM" id="SignalP"/>
    </source>
</evidence>